<dbReference type="GO" id="GO:0003700">
    <property type="term" value="F:DNA-binding transcription factor activity"/>
    <property type="evidence" value="ECO:0007669"/>
    <property type="project" value="TreeGrafter"/>
</dbReference>
<dbReference type="SUPFAM" id="SSF46689">
    <property type="entry name" value="Homeodomain-like"/>
    <property type="match status" value="1"/>
</dbReference>
<dbReference type="Proteomes" id="UP000192801">
    <property type="component" value="Unassembled WGS sequence"/>
</dbReference>
<dbReference type="GO" id="GO:0000976">
    <property type="term" value="F:transcription cis-regulatory region binding"/>
    <property type="evidence" value="ECO:0007669"/>
    <property type="project" value="TreeGrafter"/>
</dbReference>
<dbReference type="InterPro" id="IPR009057">
    <property type="entry name" value="Homeodomain-like_sf"/>
</dbReference>
<evidence type="ECO:0000313" key="4">
    <source>
        <dbReference type="EMBL" id="ORA71848.1"/>
    </source>
</evidence>
<dbReference type="Pfam" id="PF16859">
    <property type="entry name" value="TetR_C_11"/>
    <property type="match status" value="1"/>
</dbReference>
<comment type="caution">
    <text evidence="4">The sequence shown here is derived from an EMBL/GenBank/DDBJ whole genome shotgun (WGS) entry which is preliminary data.</text>
</comment>
<dbReference type="AlphaFoldDB" id="A0A1X0DHK3"/>
<keyword evidence="2" id="KW-0238">DNA-binding</keyword>
<dbReference type="InterPro" id="IPR011075">
    <property type="entry name" value="TetR_C"/>
</dbReference>
<reference evidence="4 5" key="1">
    <citation type="submission" date="2016-12" db="EMBL/GenBank/DDBJ databases">
        <title>The new phylogeny of genus Mycobacterium.</title>
        <authorList>
            <person name="Tortoli E."/>
            <person name="Trovato A."/>
            <person name="Cirillo D.M."/>
        </authorList>
    </citation>
    <scope>NUCLEOTIDE SEQUENCE [LARGE SCALE GENOMIC DNA]</scope>
    <source>
        <strain evidence="4 5">DSM 45130</strain>
    </source>
</reference>
<dbReference type="EMBL" id="MVHS01000011">
    <property type="protein sequence ID" value="ORA71848.1"/>
    <property type="molecule type" value="Genomic_DNA"/>
</dbReference>
<dbReference type="Pfam" id="PF00440">
    <property type="entry name" value="TetR_N"/>
    <property type="match status" value="1"/>
</dbReference>
<dbReference type="InterPro" id="IPR001647">
    <property type="entry name" value="HTH_TetR"/>
</dbReference>
<dbReference type="PROSITE" id="PS50977">
    <property type="entry name" value="HTH_TETR_2"/>
    <property type="match status" value="1"/>
</dbReference>
<accession>A0A1X0DHK3</accession>
<keyword evidence="1" id="KW-0805">Transcription regulation</keyword>
<sequence>MAVVSEMRRLGRRGEALRRAVLDAAIDEIVAGGADAATVLNISRRAGVHETSVYRRWQTRENLILEALLERSGLDIPAPDTGSLRGDLVAIARSVSVFIQSPVGQALQRAGARSAPVDDEGLRAFWRARRVALESVIDRAKARGELEQDADGSLLVEALVAPLHFRILLSREPIEADLPERLADLVLRGAQRG</sequence>
<evidence type="ECO:0000256" key="3">
    <source>
        <dbReference type="ARBA" id="ARBA00023163"/>
    </source>
</evidence>
<dbReference type="PANTHER" id="PTHR30055">
    <property type="entry name" value="HTH-TYPE TRANSCRIPTIONAL REGULATOR RUTR"/>
    <property type="match status" value="1"/>
</dbReference>
<keyword evidence="3" id="KW-0804">Transcription</keyword>
<evidence type="ECO:0000313" key="5">
    <source>
        <dbReference type="Proteomes" id="UP000192801"/>
    </source>
</evidence>
<organism evidence="4 5">
    <name type="scientific">Mycolicibacterium insubricum</name>
    <dbReference type="NCBI Taxonomy" id="444597"/>
    <lineage>
        <taxon>Bacteria</taxon>
        <taxon>Bacillati</taxon>
        <taxon>Actinomycetota</taxon>
        <taxon>Actinomycetes</taxon>
        <taxon>Mycobacteriales</taxon>
        <taxon>Mycobacteriaceae</taxon>
        <taxon>Mycolicibacterium</taxon>
    </lineage>
</organism>
<dbReference type="STRING" id="444597.BST26_07335"/>
<proteinExistence type="predicted"/>
<evidence type="ECO:0000256" key="2">
    <source>
        <dbReference type="ARBA" id="ARBA00023125"/>
    </source>
</evidence>
<evidence type="ECO:0000256" key="1">
    <source>
        <dbReference type="ARBA" id="ARBA00023015"/>
    </source>
</evidence>
<dbReference type="Gene3D" id="1.10.357.10">
    <property type="entry name" value="Tetracycline Repressor, domain 2"/>
    <property type="match status" value="1"/>
</dbReference>
<name>A0A1X0DHK3_9MYCO</name>
<dbReference type="InterPro" id="IPR036271">
    <property type="entry name" value="Tet_transcr_reg_TetR-rel_C_sf"/>
</dbReference>
<protein>
    <submittedName>
        <fullName evidence="4">Uncharacterized protein</fullName>
    </submittedName>
</protein>
<dbReference type="Gene3D" id="1.10.10.60">
    <property type="entry name" value="Homeodomain-like"/>
    <property type="match status" value="1"/>
</dbReference>
<gene>
    <name evidence="4" type="ORF">BST26_07335</name>
</gene>
<dbReference type="PANTHER" id="PTHR30055:SF148">
    <property type="entry name" value="TETR-FAMILY TRANSCRIPTIONAL REGULATOR"/>
    <property type="match status" value="1"/>
</dbReference>
<keyword evidence="5" id="KW-1185">Reference proteome</keyword>
<dbReference type="SUPFAM" id="SSF48498">
    <property type="entry name" value="Tetracyclin repressor-like, C-terminal domain"/>
    <property type="match status" value="1"/>
</dbReference>
<dbReference type="InterPro" id="IPR050109">
    <property type="entry name" value="HTH-type_TetR-like_transc_reg"/>
</dbReference>